<feature type="transmembrane region" description="Helical" evidence="1">
    <location>
        <begin position="38"/>
        <end position="61"/>
    </location>
</feature>
<protein>
    <submittedName>
        <fullName evidence="2">Uncharacterized protein</fullName>
    </submittedName>
</protein>
<feature type="transmembrane region" description="Helical" evidence="1">
    <location>
        <begin position="12"/>
        <end position="31"/>
    </location>
</feature>
<dbReference type="AlphaFoldDB" id="A0A7V7PPM6"/>
<keyword evidence="1" id="KW-0472">Membrane</keyword>
<dbReference type="EMBL" id="VZDO01000007">
    <property type="protein sequence ID" value="KAB0679954.1"/>
    <property type="molecule type" value="Genomic_DNA"/>
</dbReference>
<organism evidence="2 3">
    <name type="scientific">Plantimonas leprariae</name>
    <dbReference type="NCBI Taxonomy" id="2615207"/>
    <lineage>
        <taxon>Bacteria</taxon>
        <taxon>Pseudomonadati</taxon>
        <taxon>Pseudomonadota</taxon>
        <taxon>Alphaproteobacteria</taxon>
        <taxon>Hyphomicrobiales</taxon>
        <taxon>Aurantimonadaceae</taxon>
        <taxon>Plantimonas</taxon>
    </lineage>
</organism>
<evidence type="ECO:0000256" key="1">
    <source>
        <dbReference type="SAM" id="Phobius"/>
    </source>
</evidence>
<name>A0A7V7PPM6_9HYPH</name>
<sequence length="110" mass="11121">MSIEDGSLAALWGAKFAGAAAGSAISVAYLLPHGRREAAARFMIGIVTGLVFGAPAGMAIADRLALADRLEPAELAMMGSAAASLCAWWALGVLARFAATLFAGKAEAAR</sequence>
<gene>
    <name evidence="2" type="ORF">F6X38_10290</name>
</gene>
<comment type="caution">
    <text evidence="2">The sequence shown here is derived from an EMBL/GenBank/DDBJ whole genome shotgun (WGS) entry which is preliminary data.</text>
</comment>
<feature type="transmembrane region" description="Helical" evidence="1">
    <location>
        <begin position="81"/>
        <end position="104"/>
    </location>
</feature>
<keyword evidence="1" id="KW-1133">Transmembrane helix</keyword>
<proteinExistence type="predicted"/>
<keyword evidence="1" id="KW-0812">Transmembrane</keyword>
<evidence type="ECO:0000313" key="3">
    <source>
        <dbReference type="Proteomes" id="UP000432089"/>
    </source>
</evidence>
<accession>A0A7V7PPM6</accession>
<dbReference type="RefSeq" id="WP_150969645.1">
    <property type="nucleotide sequence ID" value="NZ_VZDO01000007.1"/>
</dbReference>
<dbReference type="Pfam" id="PF19602">
    <property type="entry name" value="DUF6107"/>
    <property type="match status" value="1"/>
</dbReference>
<dbReference type="Proteomes" id="UP000432089">
    <property type="component" value="Unassembled WGS sequence"/>
</dbReference>
<evidence type="ECO:0000313" key="2">
    <source>
        <dbReference type="EMBL" id="KAB0679954.1"/>
    </source>
</evidence>
<reference evidence="2 3" key="1">
    <citation type="submission" date="2019-09" db="EMBL/GenBank/DDBJ databases">
        <title>YIM 132180 draft genome.</title>
        <authorList>
            <person name="Zhang K."/>
        </authorList>
    </citation>
    <scope>NUCLEOTIDE SEQUENCE [LARGE SCALE GENOMIC DNA]</scope>
    <source>
        <strain evidence="2 3">YIM 132180</strain>
    </source>
</reference>
<keyword evidence="3" id="KW-1185">Reference proteome</keyword>
<dbReference type="InterPro" id="IPR046089">
    <property type="entry name" value="DUF6107"/>
</dbReference>